<dbReference type="PANTHER" id="PTHR20919:SF0">
    <property type="entry name" value="HOMOSERINE O-SUCCINYLTRANSFERASE"/>
    <property type="match status" value="1"/>
</dbReference>
<keyword evidence="2 4" id="KW-0808">Transferase</keyword>
<dbReference type="RefSeq" id="WP_209531856.1">
    <property type="nucleotide sequence ID" value="NZ_JAEEGA010000020.1"/>
</dbReference>
<dbReference type="GO" id="GO:0005737">
    <property type="term" value="C:cytoplasm"/>
    <property type="evidence" value="ECO:0007669"/>
    <property type="project" value="UniProtKB-SubCell"/>
</dbReference>
<dbReference type="EMBL" id="JAEEGA010000020">
    <property type="protein sequence ID" value="MBP1043912.1"/>
    <property type="molecule type" value="Genomic_DNA"/>
</dbReference>
<dbReference type="GO" id="GO:0009086">
    <property type="term" value="P:methionine biosynthetic process"/>
    <property type="evidence" value="ECO:0007669"/>
    <property type="project" value="UniProtKB-UniRule"/>
</dbReference>
<evidence type="ECO:0000256" key="2">
    <source>
        <dbReference type="ARBA" id="ARBA00022679"/>
    </source>
</evidence>
<name>A0A940P9Q2_9ENTE</name>
<reference evidence="6" key="1">
    <citation type="submission" date="2020-12" db="EMBL/GenBank/DDBJ databases">
        <title>Vagococcus allomyrinae sp. nov. and Enterococcus lavae sp. nov., isolated from the larvae of Allomyrina dichotoma.</title>
        <authorList>
            <person name="Lee S.D."/>
        </authorList>
    </citation>
    <scope>NUCLEOTIDE SEQUENCE</scope>
    <source>
        <strain evidence="6">BWB3-3</strain>
    </source>
</reference>
<feature type="binding site" evidence="4">
    <location>
        <position position="219"/>
    </location>
    <ligand>
        <name>substrate</name>
    </ligand>
</feature>
<evidence type="ECO:0000256" key="1">
    <source>
        <dbReference type="ARBA" id="ARBA00022605"/>
    </source>
</evidence>
<evidence type="ECO:0000256" key="3">
    <source>
        <dbReference type="ARBA" id="ARBA00023315"/>
    </source>
</evidence>
<organism evidence="6 7">
    <name type="scientific">Vagococcus allomyrinae</name>
    <dbReference type="NCBI Taxonomy" id="2794353"/>
    <lineage>
        <taxon>Bacteria</taxon>
        <taxon>Bacillati</taxon>
        <taxon>Bacillota</taxon>
        <taxon>Bacilli</taxon>
        <taxon>Lactobacillales</taxon>
        <taxon>Enterococcaceae</taxon>
        <taxon>Vagococcus</taxon>
    </lineage>
</organism>
<comment type="subcellular location">
    <subcellularLocation>
        <location evidence="4">Cytoplasm</location>
    </subcellularLocation>
</comment>
<dbReference type="Pfam" id="PF04204">
    <property type="entry name" value="HTS"/>
    <property type="match status" value="1"/>
</dbReference>
<comment type="catalytic activity">
    <reaction evidence="4">
        <text>L-homoserine + acetyl-CoA = O-acetyl-L-homoserine + CoA</text>
        <dbReference type="Rhea" id="RHEA:13701"/>
        <dbReference type="ChEBI" id="CHEBI:57287"/>
        <dbReference type="ChEBI" id="CHEBI:57288"/>
        <dbReference type="ChEBI" id="CHEBI:57476"/>
        <dbReference type="ChEBI" id="CHEBI:57716"/>
        <dbReference type="EC" id="2.3.1.31"/>
    </reaction>
</comment>
<sequence length="269" mass="30766">MIKQGLTIAILNLMPTKEATANQLTQLVTGDDDQVEVVLLYPESHYESKPLPEILAQHYFPFSLIKEREFDGVIITGAPVEQLNFDQVDYWPELCETLSVIREKAIPLLAICWGAQAALNHYYQIHKVRLASKVVGVFEHRLHVADHPVFGQLSAEFNAPHSRYTTVDENQVLTHPDLVNVADSDEAGLYLVTNRNGRETFVFGHAEYERDTLNLEYRRDLANDLRAPFPQHYYPKDCPDQSPVKTWEAHGRSLFSQWMTALSRAYTIQ</sequence>
<keyword evidence="1 4" id="KW-0028">Amino-acid biosynthesis</keyword>
<dbReference type="PIRSF" id="PIRSF000450">
    <property type="entry name" value="H_ser_succinyltr"/>
    <property type="match status" value="1"/>
</dbReference>
<accession>A0A940P9Q2</accession>
<feature type="site" description="Important for acyl-CoA specificity" evidence="4">
    <location>
        <position position="81"/>
    </location>
</feature>
<dbReference type="SUPFAM" id="SSF52317">
    <property type="entry name" value="Class I glutamine amidotransferase-like"/>
    <property type="match status" value="1"/>
</dbReference>
<dbReference type="InterPro" id="IPR033752">
    <property type="entry name" value="MetA_family"/>
</dbReference>
<dbReference type="GO" id="GO:0004414">
    <property type="term" value="F:homoserine O-acetyltransferase activity"/>
    <property type="evidence" value="ECO:0007669"/>
    <property type="project" value="UniProtKB-EC"/>
</dbReference>
<comment type="similarity">
    <text evidence="4">Belongs to the MetA family.</text>
</comment>
<evidence type="ECO:0000313" key="7">
    <source>
        <dbReference type="Proteomes" id="UP000674938"/>
    </source>
</evidence>
<feature type="active site" evidence="4">
    <location>
        <position position="207"/>
    </location>
</feature>
<dbReference type="AlphaFoldDB" id="A0A940P9Q2"/>
<dbReference type="Gene3D" id="3.40.50.880">
    <property type="match status" value="1"/>
</dbReference>
<evidence type="ECO:0000256" key="4">
    <source>
        <dbReference type="HAMAP-Rule" id="MF_00295"/>
    </source>
</evidence>
<proteinExistence type="inferred from homology"/>
<protein>
    <recommendedName>
        <fullName evidence="4">Homoserine O-acetyltransferase</fullName>
        <shortName evidence="4">HAT</shortName>
        <ecNumber evidence="4">2.3.1.31</ecNumber>
    </recommendedName>
    <alternativeName>
        <fullName evidence="4">Homoserine transacetylase</fullName>
        <shortName evidence="4">HTA</shortName>
    </alternativeName>
</protein>
<dbReference type="HAMAP" id="MF_00295">
    <property type="entry name" value="MetA_acyltransf"/>
    <property type="match status" value="1"/>
</dbReference>
<gene>
    <name evidence="4" type="primary">metAA</name>
    <name evidence="6" type="ORF">I6N95_23055</name>
</gene>
<keyword evidence="4" id="KW-0486">Methionine biosynthesis</keyword>
<dbReference type="Proteomes" id="UP000674938">
    <property type="component" value="Unassembled WGS sequence"/>
</dbReference>
<keyword evidence="4" id="KW-0963">Cytoplasm</keyword>
<dbReference type="InterPro" id="IPR029062">
    <property type="entry name" value="Class_I_gatase-like"/>
</dbReference>
<dbReference type="GO" id="GO:0008899">
    <property type="term" value="F:homoserine O-succinyltransferase activity"/>
    <property type="evidence" value="ECO:0007669"/>
    <property type="project" value="UniProtKB-UniRule"/>
</dbReference>
<feature type="active site" description="Proton acceptor" evidence="4">
    <location>
        <position position="205"/>
    </location>
</feature>
<feature type="active site" description="Acyl-thioester intermediate" evidence="4 5">
    <location>
        <position position="112"/>
    </location>
</feature>
<comment type="function">
    <text evidence="4">Transfers an acetyl group from acetyl-CoA to L-homoserine, forming acetyl-L-homoserine.</text>
</comment>
<dbReference type="EC" id="2.3.1.31" evidence="4"/>
<feature type="binding site" evidence="4">
    <location>
        <position position="133"/>
    </location>
    <ligand>
        <name>substrate</name>
    </ligand>
</feature>
<evidence type="ECO:0000313" key="6">
    <source>
        <dbReference type="EMBL" id="MBP1043912.1"/>
    </source>
</evidence>
<comment type="caution">
    <text evidence="4">Lacks conserved residue(s) required for the propagation of feature annotation.</text>
</comment>
<evidence type="ECO:0000256" key="5">
    <source>
        <dbReference type="PIRSR" id="PIRSR000450-1"/>
    </source>
</evidence>
<dbReference type="PANTHER" id="PTHR20919">
    <property type="entry name" value="HOMOSERINE O-SUCCINYLTRANSFERASE"/>
    <property type="match status" value="1"/>
</dbReference>
<comment type="pathway">
    <text evidence="4">Amino-acid biosynthesis; L-methionine biosynthesis via de novo pathway; O-acetyl-L-homoserine from L-homoserine: step 1/1.</text>
</comment>
<keyword evidence="3 4" id="KW-0012">Acyltransferase</keyword>
<comment type="caution">
    <text evidence="6">The sequence shown here is derived from an EMBL/GenBank/DDBJ whole genome shotgun (WGS) entry which is preliminary data.</text>
</comment>
<feature type="binding site" evidence="4">
    <location>
        <position position="162"/>
    </location>
    <ligand>
        <name>substrate</name>
    </ligand>
</feature>
<feature type="site" description="Important for substrate specificity" evidence="4">
    <location>
        <position position="162"/>
    </location>
</feature>
<keyword evidence="7" id="KW-1185">Reference proteome</keyword>